<evidence type="ECO:0000313" key="4">
    <source>
        <dbReference type="Proteomes" id="UP001596264"/>
    </source>
</evidence>
<keyword evidence="4" id="KW-1185">Reference proteome</keyword>
<dbReference type="EMBL" id="JBHSTZ010000034">
    <property type="protein sequence ID" value="MFC6382031.1"/>
    <property type="molecule type" value="Genomic_DNA"/>
</dbReference>
<sequence>MARKALTDTLWDQLQSTMIKYGCYQTQNSREIMEAILWKLRTGAPWRDIPEELCSWKTAYSRFNRWSKTGLWADFFFSLRKEIDTEWIFTDGSYVRCHQHASGARLGEERAIGQSRGGATTKIHLSCDADGYPLNFKITGGEVHDSQVAGELIEMIGQADYFIADKGYDSESIRDKARSHNMIPVVPKRKNAKQPNPEFDSYLYKLRHLVENMFARLKHFRSIATHYEKLARNFKSIPYLACTIIHCKMNDSTRPSDILNLSRL</sequence>
<feature type="domain" description="Insertion element IS402-like" evidence="2">
    <location>
        <begin position="6"/>
        <end position="75"/>
    </location>
</feature>
<accession>A0ABW1W8L5</accession>
<dbReference type="NCBIfam" id="NF033580">
    <property type="entry name" value="transpos_IS5_3"/>
    <property type="match status" value="1"/>
</dbReference>
<dbReference type="Pfam" id="PF13340">
    <property type="entry name" value="DUF4096"/>
    <property type="match status" value="1"/>
</dbReference>
<name>A0ABW1W8L5_9GAMM</name>
<organism evidence="3 4">
    <name type="scientific">Psychrobacter glacincola</name>
    <dbReference type="NCBI Taxonomy" id="56810"/>
    <lineage>
        <taxon>Bacteria</taxon>
        <taxon>Pseudomonadati</taxon>
        <taxon>Pseudomonadota</taxon>
        <taxon>Gammaproteobacteria</taxon>
        <taxon>Moraxellales</taxon>
        <taxon>Moraxellaceae</taxon>
        <taxon>Psychrobacter</taxon>
    </lineage>
</organism>
<dbReference type="RefSeq" id="WP_379607777.1">
    <property type="nucleotide sequence ID" value="NZ_CAJGZK010000029.1"/>
</dbReference>
<evidence type="ECO:0000313" key="3">
    <source>
        <dbReference type="EMBL" id="MFC6382031.1"/>
    </source>
</evidence>
<dbReference type="PANTHER" id="PTHR30007">
    <property type="entry name" value="PHP DOMAIN PROTEIN"/>
    <property type="match status" value="1"/>
</dbReference>
<dbReference type="Pfam" id="PF01609">
    <property type="entry name" value="DDE_Tnp_1"/>
    <property type="match status" value="1"/>
</dbReference>
<proteinExistence type="predicted"/>
<protein>
    <submittedName>
        <fullName evidence="3">IS5 family transposase</fullName>
    </submittedName>
</protein>
<gene>
    <name evidence="3" type="ORF">ACFP58_11295</name>
</gene>
<evidence type="ECO:0000259" key="1">
    <source>
        <dbReference type="Pfam" id="PF01609"/>
    </source>
</evidence>
<evidence type="ECO:0000259" key="2">
    <source>
        <dbReference type="Pfam" id="PF13340"/>
    </source>
</evidence>
<dbReference type="Proteomes" id="UP001596264">
    <property type="component" value="Unassembled WGS sequence"/>
</dbReference>
<comment type="caution">
    <text evidence="3">The sequence shown here is derived from an EMBL/GenBank/DDBJ whole genome shotgun (WGS) entry which is preliminary data.</text>
</comment>
<reference evidence="4" key="1">
    <citation type="journal article" date="2019" name="Int. J. Syst. Evol. Microbiol.">
        <title>The Global Catalogue of Microorganisms (GCM) 10K type strain sequencing project: providing services to taxonomists for standard genome sequencing and annotation.</title>
        <authorList>
            <consortium name="The Broad Institute Genomics Platform"/>
            <consortium name="The Broad Institute Genome Sequencing Center for Infectious Disease"/>
            <person name="Wu L."/>
            <person name="Ma J."/>
        </authorList>
    </citation>
    <scope>NUCLEOTIDE SEQUENCE [LARGE SCALE GENOMIC DNA]</scope>
    <source>
        <strain evidence="4">CCM 2050</strain>
    </source>
</reference>
<dbReference type="PANTHER" id="PTHR30007:SF1">
    <property type="entry name" value="BLR1914 PROTEIN"/>
    <property type="match status" value="1"/>
</dbReference>
<dbReference type="InterPro" id="IPR025161">
    <property type="entry name" value="IS402-like_dom"/>
</dbReference>
<dbReference type="InterPro" id="IPR002559">
    <property type="entry name" value="Transposase_11"/>
</dbReference>
<feature type="domain" description="Transposase IS4-like" evidence="1">
    <location>
        <begin position="90"/>
        <end position="237"/>
    </location>
</feature>